<gene>
    <name evidence="1" type="ORF">UV91_C0015G0009</name>
</gene>
<dbReference type="EMBL" id="LCGH01000015">
    <property type="protein sequence ID" value="KKT10283.1"/>
    <property type="molecule type" value="Genomic_DNA"/>
</dbReference>
<protein>
    <submittedName>
        <fullName evidence="1">Uncharacterized protein</fullName>
    </submittedName>
</protein>
<evidence type="ECO:0000313" key="2">
    <source>
        <dbReference type="Proteomes" id="UP000033907"/>
    </source>
</evidence>
<evidence type="ECO:0000313" key="1">
    <source>
        <dbReference type="EMBL" id="KKT10283.1"/>
    </source>
</evidence>
<dbReference type="Proteomes" id="UP000033907">
    <property type="component" value="Unassembled WGS sequence"/>
</dbReference>
<dbReference type="AlphaFoldDB" id="A0A0G1EKF3"/>
<proteinExistence type="predicted"/>
<sequence>MNKNVIIAVLVVLLVISVGFGVYSFQKSTKGTGSSQAQFATSEQEKEVLQEKIDKGLAYAKSLDLLYEPMRKQMNLTTKYSLTDVEWVSEFSKVTKAVKDDTLNYLLKDIMDGGATGEKATIRFMERAVSAIMDVLK</sequence>
<comment type="caution">
    <text evidence="1">The sequence shown here is derived from an EMBL/GenBank/DDBJ whole genome shotgun (WGS) entry which is preliminary data.</text>
</comment>
<accession>A0A0G1EKF3</accession>
<name>A0A0G1EKF3_9BACT</name>
<organism evidence="1 2">
    <name type="scientific">Candidatus Nomurabacteria bacterium GW2011_GWF2_43_24</name>
    <dbReference type="NCBI Taxonomy" id="1618778"/>
    <lineage>
        <taxon>Bacteria</taxon>
        <taxon>Candidatus Nomuraibacteriota</taxon>
    </lineage>
</organism>
<reference evidence="1 2" key="1">
    <citation type="journal article" date="2015" name="Nature">
        <title>rRNA introns, odd ribosomes, and small enigmatic genomes across a large radiation of phyla.</title>
        <authorList>
            <person name="Brown C.T."/>
            <person name="Hug L.A."/>
            <person name="Thomas B.C."/>
            <person name="Sharon I."/>
            <person name="Castelle C.J."/>
            <person name="Singh A."/>
            <person name="Wilkins M.J."/>
            <person name="Williams K.H."/>
            <person name="Banfield J.F."/>
        </authorList>
    </citation>
    <scope>NUCLEOTIDE SEQUENCE [LARGE SCALE GENOMIC DNA]</scope>
</reference>